<feature type="domain" description="PLAT" evidence="3">
    <location>
        <begin position="1628"/>
        <end position="1749"/>
    </location>
</feature>
<comment type="caution">
    <text evidence="1">Lacks conserved residue(s) required for the propagation of feature annotation.</text>
</comment>
<protein>
    <recommendedName>
        <fullName evidence="3">PLAT domain-containing protein</fullName>
    </recommendedName>
</protein>
<dbReference type="Gene3D" id="2.40.180.10">
    <property type="entry name" value="Catalase core domain"/>
    <property type="match status" value="5"/>
</dbReference>
<accession>A0A813TPR9</accession>
<feature type="domain" description="PLAT" evidence="3">
    <location>
        <begin position="180"/>
        <end position="303"/>
    </location>
</feature>
<keyword evidence="2" id="KW-0175">Coiled coil</keyword>
<dbReference type="SUPFAM" id="SSF49723">
    <property type="entry name" value="Lipase/lipooxygenase domain (PLAT/LH2 domain)"/>
    <property type="match status" value="18"/>
</dbReference>
<proteinExistence type="predicted"/>
<dbReference type="SMART" id="SM00308">
    <property type="entry name" value="LH2"/>
    <property type="match status" value="4"/>
</dbReference>
<feature type="domain" description="PLAT" evidence="3">
    <location>
        <begin position="2123"/>
        <end position="2248"/>
    </location>
</feature>
<evidence type="ECO:0000256" key="1">
    <source>
        <dbReference type="PROSITE-ProRule" id="PRU00152"/>
    </source>
</evidence>
<feature type="domain" description="PLAT" evidence="3">
    <location>
        <begin position="520"/>
        <end position="643"/>
    </location>
</feature>
<name>A0A813TPR9_9BILA</name>
<dbReference type="InterPro" id="IPR001024">
    <property type="entry name" value="PLAT/LH2_dom"/>
</dbReference>
<evidence type="ECO:0000313" key="4">
    <source>
        <dbReference type="EMBL" id="CAF0816790.1"/>
    </source>
</evidence>
<organism evidence="4 5">
    <name type="scientific">Rotaria sordida</name>
    <dbReference type="NCBI Taxonomy" id="392033"/>
    <lineage>
        <taxon>Eukaryota</taxon>
        <taxon>Metazoa</taxon>
        <taxon>Spiralia</taxon>
        <taxon>Gnathifera</taxon>
        <taxon>Rotifera</taxon>
        <taxon>Eurotatoria</taxon>
        <taxon>Bdelloidea</taxon>
        <taxon>Philodinida</taxon>
        <taxon>Philodinidae</taxon>
        <taxon>Rotaria</taxon>
    </lineage>
</organism>
<feature type="domain" description="PLAT" evidence="3">
    <location>
        <begin position="840"/>
        <end position="965"/>
    </location>
</feature>
<feature type="domain" description="PLAT" evidence="3">
    <location>
        <begin position="694"/>
        <end position="813"/>
    </location>
</feature>
<feature type="domain" description="PLAT" evidence="3">
    <location>
        <begin position="3046"/>
        <end position="3167"/>
    </location>
</feature>
<evidence type="ECO:0000313" key="5">
    <source>
        <dbReference type="Proteomes" id="UP000663889"/>
    </source>
</evidence>
<dbReference type="PROSITE" id="PS50095">
    <property type="entry name" value="PLAT"/>
    <property type="match status" value="17"/>
</dbReference>
<comment type="caution">
    <text evidence="4">The sequence shown here is derived from an EMBL/GenBank/DDBJ whole genome shotgun (WGS) entry which is preliminary data.</text>
</comment>
<feature type="domain" description="PLAT" evidence="3">
    <location>
        <begin position="1460"/>
        <end position="1585"/>
    </location>
</feature>
<reference evidence="4" key="1">
    <citation type="submission" date="2021-02" db="EMBL/GenBank/DDBJ databases">
        <authorList>
            <person name="Nowell W R."/>
        </authorList>
    </citation>
    <scope>NUCLEOTIDE SEQUENCE</scope>
</reference>
<feature type="domain" description="PLAT" evidence="3">
    <location>
        <begin position="2732"/>
        <end position="2851"/>
    </location>
</feature>
<feature type="domain" description="PLAT" evidence="3">
    <location>
        <begin position="1949"/>
        <end position="2074"/>
    </location>
</feature>
<gene>
    <name evidence="4" type="ORF">SEV965_LOCUS1412</name>
</gene>
<feature type="domain" description="PLAT" evidence="3">
    <location>
        <begin position="1163"/>
        <end position="1283"/>
    </location>
</feature>
<dbReference type="CDD" id="cd00113">
    <property type="entry name" value="PLAT"/>
    <property type="match status" value="2"/>
</dbReference>
<feature type="coiled-coil region" evidence="2">
    <location>
        <begin position="111"/>
        <end position="138"/>
    </location>
</feature>
<feature type="domain" description="PLAT" evidence="3">
    <location>
        <begin position="2907"/>
        <end position="3030"/>
    </location>
</feature>
<feature type="domain" description="PLAT" evidence="3">
    <location>
        <begin position="1785"/>
        <end position="1905"/>
    </location>
</feature>
<evidence type="ECO:0000256" key="2">
    <source>
        <dbReference type="SAM" id="Coils"/>
    </source>
</evidence>
<feature type="domain" description="PLAT" evidence="3">
    <location>
        <begin position="1002"/>
        <end position="1126"/>
    </location>
</feature>
<dbReference type="InterPro" id="IPR036392">
    <property type="entry name" value="PLAT/LH2_dom_sf"/>
</dbReference>
<feature type="domain" description="PLAT" evidence="3">
    <location>
        <begin position="2274"/>
        <end position="2393"/>
    </location>
</feature>
<dbReference type="EMBL" id="CAJNOU010000027">
    <property type="protein sequence ID" value="CAF0816790.1"/>
    <property type="molecule type" value="Genomic_DNA"/>
</dbReference>
<dbReference type="InterPro" id="IPR052970">
    <property type="entry name" value="Inner_ear_hair_cell_LOXHD"/>
</dbReference>
<sequence>MNHASEEIILKKSESQNQSLENKNINVFHVRTQQKLGETIRKLKLHTTSIINSQSTNDKNKRIFLKWIELTDLNTKCNFCFPVEDYLPSSPGDALELTEVHQDSICEENNQQEVNKKYSDVEKEKNRTEEKITNIQSNDHLQSIRNTTNSSELYTNKENKADKTFNAQFIITEDKSKYAKLYDIRTKTAHQGFLGIKSLMKANVYVKLYDIHHQSSESIPLTISRLHERPFRSNQTDQFQVGTIIKLGPLKKVEIWHDGKKGTRLHCDTLEITDQSNGQIYCFQIKEYLDNDTKLILTDYDNRRCLDIHSEYQKLSTKDAITYQNKDDDLSILSNTVQIKSQLLPATQQKTSLTNLSSAITSVVSSNTHMIQTLFKVRTRVGHKTLLSLGLGGTDFQVYIRIHEGEKVTEDILLNNSLTHNNPFESGHIDVFEIGVPQYIISPDRIEIFHKGKKHDGLYLKWIEVMNMNTLERKCFPVNRWLELNEADKKTHIMLRDFIVNESCEENEYREHHSHDQYKTEYVIRTKTSLNQPINNSDTHANIYLKIYNDKKKYTEDMLLSHSKHHTNPFRAGKIDKFEIGSIHLMDDTIDRIELWHDNTSNFDWFCEWIEIKNKKTDNIKCFGVNRILSRKSSDGTTKIVLTIHSHYPCDKIERELHNLANTVGIQDRYSHIDKIQYIPQRYYHSPNKHDFTKKYIITIKTGNKTISGTDINVFIRLYDDQNRQSEDMLLEQTVTNKIPFQKHAVDEFHTGILNNLSNLQKVHLWYTGEKNEGWNVEWLQIEDIDMNHLYCFPVNKWFDSNSNDRTTHIVLTEFTVNEPCSRLSSQKGQKNNQLLQFKRSYHVETKTGTKGFLRLSPTGTNAKVYMRIHDKNGQVSEPIELHQSINHKNKFERGQTDEFDVGSTQSLDGVDKLELWHDDTGIGHGWFADYVAVIDNKTGEEACFFIGEYLNKQNGGIEEKHLILDKQTLDNRPCRDHKFDVNESTIQETVATGNPPTPFTQTYRIEIKTGHTGLFGLGGANTNVNVFIRIHDNNDNMSESLQLKHSLKHKNKFERNQTDQFDVGTRKSLDGVKKVELWHESDKNEGWQVDFIQVIDNKTGNSYCFFINAMLNKNSGLKKTHVLLQYPSINVSCLDELQAMKQMHNTTTINMINSQKNDKIERNFTIRTKTGNQIEAGSTTPIHIQLFDDQDQKSEDIRLKHKDHDKHNFEPGAIDEFQVTSFQPLSNKLIGIRVKHNADKYQGWYAEWIEITDEDNMQTYCYPIQRWLDKAENDKQTDIYFTDVSDVPCDSLLDTMPQSGHRSIPTIRGTPVGTVSSLTYLSQTSAQTLVTSYKNTYHVKTKTGKKGFLGFSPTGIRVKHNADKYQGWYAEWIEITDEDNIQTYCYPIQRWLDKAENDKQTDIYFTDVSDVPCDSLLDTMPQSGHRSIPTIRETPVGTVSSLTYLSQTSAQTLVTSYKNTYHVKTKTGKKGFLGFSPTGTNAKVFLRIIDKNGDVSENLQLHGSTDHKNKFQRGRTDEFDIGTNKQLNGIDQIELWTDGKGLGSGWFLEYIQVTDNKTGDIACFPVNQYLNHKNGGIEDNPLRLKRVIDERSCQESIEDSNDIDNESEEQMLSSNVKFSALSSKYKNTFSVITKTGHVGLGSTRTHTPVFIRLHDIKGKISEAIQLQNSIRHTNKFEKNQTDQFDVGICELLEDISRVELWHENDKNNEWQLEYIQIIDNQTNTSYCFPVNKMLDKNYGSKQTHILLETPLINISCSDQSQVVQRNRMNTDMTSSKKKKDKYVRNFTIRTRTGNQIEAGSTTPIHIQLFDDQQQSSEDIRLKHHNHDKHNFEPDAIDEFQVISHQPLSNQLTGIRIKHNADKYLGWFCEWIEIIDDDNGKIYCYPIQRWLDKAENDKKTDVYFTNLSDVPCSSLPDTMMESGHHSVPVIQKSHISQLSSEISSIPFQNTYHVETKTGKKGFLGLSSTGTNANIYIQIIDRNGNKSEPIQLKASIDHKNKFERGHIDEFDIGVTKLLNGINQLEIWTDGKGLGHGWYADYVIVTDNRTGEEACFLIGEYLNKENGGIAINHLILDKLTGNMSCRERHRKQEDDLDTIRTRQIEAIKSIISSSDDSSSTIVYKRTYHIDTKTGRKGFLGLSPTGTNADVYLQIHDKSGHISEPISLRCSTKHSNPFEKGKTDSFDVGTKESLDSIAKLELYHDGTDLGHGWNVDYVNILDNTTGHNYCFPANKWLSNSEHLILDNYVSNVSCEEVIKEQMEAKIDTNNMKTKQKRSFTVQTKTGSQVEAGSTTPIYIRLFDNHSQKSEKIRLKQKDKDGHHFEPGSIDEFHITSDKPLNTLTAIEISHSADKYQGWYGEWISVTDNDENETYCFPLQRWLDKGELDGKTDIYLKHIRTMIPCEQLPDTMKRQSLLLNRSIQSSTIKNIVEGYKSLYHVQTKTAKKGLLGLSPTGTDANVFIRIHDKDGKISEPLELKNSIDHKNKFARGKIDDFDVGSIYELNNIDKLELWTDSKGIGNGNEKYGGLKNDHLILDKQKDNRLCQELKKDDTINLYDKNYDQAKQNFLSSVESQGRFQVEIKTGHTGFLGLGSAGTDASVFIRIYDSNDRKSEAFQLKHSTKHKNKFERNQTDHFIVHTDEPFDSIAKLDLWHEGNKNDGWQVDYVNIIDNKTNTSYCFPVNTMLDQNSGFKQTSIHLENPLINIFCKEETEAIKKSHSYTSISKKLKSDKLSRNYTVRTKTGNHASAGSTTPIHLQLIDIYDKKSKDIQLKKKDMEGHHFAPGNIDEFKFTLPESLSTLKAVKLSLDADKYQGWYGEWISITDDDNQETYCFPIQRWLDKGEHDHKTHVTLYQQSTIPCNQLSDSILIRSSSMNNEDNEPSSNSEGNIKASIISSLSLDHQYEYISPHDFQVHTKTADKSLQGKLGRDANVYLNIYDKNNKQISSSIRLQNSKNHKIPFQRHHTDKFHITIPNIKINNIDRIDLYHDGQNDGWLCDFVEIKNPQTNETKCFSVHQWLDKVSDDRIQFSMTNYQNISCDDKQHATNHHYYIVRIKTNTTNLTSNDSVNIFIKLFGKSHQTEQIQLDQTIDNKQAFRRNNSIDIFEIRTSTKLNSLQKIEFFYEFSSNNRKFSIEWIEITNLLNGIISCFPVNRILTQLDINRGMQQILTLNESNNKPCSY</sequence>
<dbReference type="Pfam" id="PF01477">
    <property type="entry name" value="PLAT"/>
    <property type="match status" value="16"/>
</dbReference>
<evidence type="ECO:0000259" key="3">
    <source>
        <dbReference type="PROSITE" id="PS50095"/>
    </source>
</evidence>
<feature type="domain" description="PLAT" evidence="3">
    <location>
        <begin position="373"/>
        <end position="496"/>
    </location>
</feature>
<dbReference type="PANTHER" id="PTHR45901">
    <property type="entry name" value="PROTEIN CBG12474"/>
    <property type="match status" value="1"/>
</dbReference>
<dbReference type="Proteomes" id="UP000663889">
    <property type="component" value="Unassembled WGS sequence"/>
</dbReference>
<feature type="domain" description="PLAT" evidence="3">
    <location>
        <begin position="2573"/>
        <end position="2697"/>
    </location>
</feature>
<dbReference type="Gene3D" id="2.60.60.20">
    <property type="entry name" value="PLAT/LH2 domain"/>
    <property type="match status" value="14"/>
</dbReference>
<dbReference type="PANTHER" id="PTHR45901:SF3">
    <property type="entry name" value="LIPOXYGENASE HOMOLOGY DOMAIN-CONTAINING PROTEIN 1"/>
    <property type="match status" value="1"/>
</dbReference>